<feature type="compositionally biased region" description="Low complexity" evidence="1">
    <location>
        <begin position="49"/>
        <end position="59"/>
    </location>
</feature>
<reference evidence="2 3" key="1">
    <citation type="journal article" date="2024" name="Int. J. Syst. Evol. Microbiol.">
        <title>Virgibacillus tibetensis sp. nov., isolated from salt lake on the Tibetan Plateau of China.</title>
        <authorList>
            <person name="Phurbu D."/>
            <person name="Liu Z.-X."/>
            <person name="Wang R."/>
            <person name="Zheng Y.-Y."/>
            <person name="Liu H.-C."/>
            <person name="Zhou Y.-G."/>
            <person name="Yu Y.-J."/>
            <person name="Li A.-H."/>
        </authorList>
    </citation>
    <scope>NUCLEOTIDE SEQUENCE [LARGE SCALE GENOMIC DNA]</scope>
    <source>
        <strain evidence="2 3">C22-A2</strain>
    </source>
</reference>
<dbReference type="RefSeq" id="WP_327607885.1">
    <property type="nucleotide sequence ID" value="NZ_JARZFX010000005.1"/>
</dbReference>
<proteinExistence type="predicted"/>
<evidence type="ECO:0000313" key="2">
    <source>
        <dbReference type="EMBL" id="MEC5424321.1"/>
    </source>
</evidence>
<feature type="region of interest" description="Disordered" evidence="1">
    <location>
        <begin position="38"/>
        <end position="60"/>
    </location>
</feature>
<organism evidence="2 3">
    <name type="scientific">Virgibacillus tibetensis</name>
    <dbReference type="NCBI Taxonomy" id="3042313"/>
    <lineage>
        <taxon>Bacteria</taxon>
        <taxon>Bacillati</taxon>
        <taxon>Bacillota</taxon>
        <taxon>Bacilli</taxon>
        <taxon>Bacillales</taxon>
        <taxon>Bacillaceae</taxon>
        <taxon>Virgibacillus</taxon>
    </lineage>
</organism>
<evidence type="ECO:0000313" key="3">
    <source>
        <dbReference type="Proteomes" id="UP001335737"/>
    </source>
</evidence>
<evidence type="ECO:0000256" key="1">
    <source>
        <dbReference type="SAM" id="MobiDB-lite"/>
    </source>
</evidence>
<sequence length="486" mass="57149">MEIMIGLSTEDVDRLLKRYGFFEHRHYVYKRLQLTEKNRNKKNKKSTKSTESTISPKTTVRVTESQSKNISQMANFFSFAFDTDADVFVHLLNKETKDTYFYPIDTLKDKIKLSAILHSYTFSRNVDLMYSLSTYKTMKSATDENVFSIPLIQIDVDYRKSSKHKGKSPQQVWQSILESEVGNTIPYPSAIEYGHQLRLLFKIKDLYVKKGSEASKNIARRISKVFAKRLSNYGAEAQPITSHGRIAGSINSKDGSTIQIKQFGYEYEIEEIKEKWLDPLPDWYLEWKSKTKNKDKVVPLLNTFTLNKKRLRDYFRIVEYFNGDLDGRKFLCFMVRSHALSAGYTPMEAKNLMLEINDHFKIPLKSHLIEQNTRNVERKQYFYKNETILEWLCITPEMEEKMKLETIISDTEKKRRNRVKKVRQYREDTYGDPNISKRALIEVEKQKIKSLLDEGLKKKDICNILRIHPKTLQRRIIELKSEGSLQ</sequence>
<dbReference type="Proteomes" id="UP001335737">
    <property type="component" value="Unassembled WGS sequence"/>
</dbReference>
<name>A0ABU6KGR0_9BACI</name>
<protein>
    <recommendedName>
        <fullName evidence="4">Replication protein</fullName>
    </recommendedName>
</protein>
<evidence type="ECO:0008006" key="4">
    <source>
        <dbReference type="Google" id="ProtNLM"/>
    </source>
</evidence>
<comment type="caution">
    <text evidence="2">The sequence shown here is derived from an EMBL/GenBank/DDBJ whole genome shotgun (WGS) entry which is preliminary data.</text>
</comment>
<gene>
    <name evidence="2" type="ORF">QGM71_12545</name>
</gene>
<accession>A0ABU6KGR0</accession>
<keyword evidence="3" id="KW-1185">Reference proteome</keyword>
<dbReference type="EMBL" id="JARZFX010000005">
    <property type="protein sequence ID" value="MEC5424321.1"/>
    <property type="molecule type" value="Genomic_DNA"/>
</dbReference>